<keyword evidence="3" id="KW-1185">Reference proteome</keyword>
<keyword evidence="1" id="KW-0812">Transmembrane</keyword>
<name>A0A9K3CU75_9EUKA</name>
<accession>A0A9K3CU75</accession>
<comment type="caution">
    <text evidence="2">The sequence shown here is derived from an EMBL/GenBank/DDBJ whole genome shotgun (WGS) entry which is preliminary data.</text>
</comment>
<evidence type="ECO:0000256" key="1">
    <source>
        <dbReference type="SAM" id="Phobius"/>
    </source>
</evidence>
<evidence type="ECO:0000313" key="2">
    <source>
        <dbReference type="EMBL" id="GIQ82505.1"/>
    </source>
</evidence>
<organism evidence="2 3">
    <name type="scientific">Kipferlia bialata</name>
    <dbReference type="NCBI Taxonomy" id="797122"/>
    <lineage>
        <taxon>Eukaryota</taxon>
        <taxon>Metamonada</taxon>
        <taxon>Carpediemonas-like organisms</taxon>
        <taxon>Kipferlia</taxon>
    </lineage>
</organism>
<proteinExistence type="predicted"/>
<evidence type="ECO:0000313" key="3">
    <source>
        <dbReference type="Proteomes" id="UP000265618"/>
    </source>
</evidence>
<keyword evidence="1" id="KW-1133">Transmembrane helix</keyword>
<protein>
    <submittedName>
        <fullName evidence="2">Uncharacterized protein</fullName>
    </submittedName>
</protein>
<keyword evidence="1" id="KW-0472">Membrane</keyword>
<reference evidence="2 3" key="1">
    <citation type="journal article" date="2018" name="PLoS ONE">
        <title>The draft genome of Kipferlia bialata reveals reductive genome evolution in fornicate parasites.</title>
        <authorList>
            <person name="Tanifuji G."/>
            <person name="Takabayashi S."/>
            <person name="Kume K."/>
            <person name="Takagi M."/>
            <person name="Nakayama T."/>
            <person name="Kamikawa R."/>
            <person name="Inagaki Y."/>
            <person name="Hashimoto T."/>
        </authorList>
    </citation>
    <scope>NUCLEOTIDE SEQUENCE [LARGE SCALE GENOMIC DNA]</scope>
    <source>
        <strain evidence="2">NY0173</strain>
    </source>
</reference>
<gene>
    <name evidence="2" type="ORF">KIPB_003659</name>
</gene>
<dbReference type="EMBL" id="BDIP01000718">
    <property type="protein sequence ID" value="GIQ82505.1"/>
    <property type="molecule type" value="Genomic_DNA"/>
</dbReference>
<dbReference type="Proteomes" id="UP000265618">
    <property type="component" value="Unassembled WGS sequence"/>
</dbReference>
<dbReference type="AlphaFoldDB" id="A0A9K3CU75"/>
<feature type="transmembrane region" description="Helical" evidence="1">
    <location>
        <begin position="971"/>
        <end position="992"/>
    </location>
</feature>
<sequence>MKHRHPPTPYPTLSTYARWLLMGDVSDTVGKVYVYEADTDGAWEYHSTLTPPATLCSDSACTAQDVKMGHYLDVYGDTIALSAEGAWSTDRGAALGVIAVFDLNASDEWTLTTLLPNPTTGWRQNDLSTQRFDAFGADVCIAEDGLAASTWADDSQLPYGTWFVPYSVENGWGDWVLAIPEQYCVYDTTVANEWLIIASGAIFVFDRTLTDWASAFVSVDDSDAGDCSIDVDMSSGDNGIMVMGNYSGNEGKVVVYALDSNRVWQKESSLQGPSPSSVDNLGKDVSIHSDVLVASQPDGTSSVLVWTRDSGVPSAPWSSPVEYTPKFSESLYGTIVQTTRSQVIVSSPDAPLVSNGAAAVPAVASTGGVYSYTHATSPVIVTTVFSSSPAFNTCEAGTISFTLEVDGVLVTDDKTADLTMGWDVPDSSLVPTFHDSDSHYSVSVTGPSTTSSLFIVWLDGISTRYTRFGTVTQDLDSVNTAATFTLPAHSTVGTQRGVGDFTLSCAPKDLCDTTITDDVLTYVMCDANGANCTTEASLNNAGSFSAVTQIATEGVWTVTVSHDGTEVHSDTIDIAPVFVTVGSDTVGVSATHSSLSGLPTKTGELYVTYLTLADLAGNPITSDLSPSVTWGGSAVSPIWISSTSSYTIMGTADSSPESYAVSVAVNSVTLLTETVTTTQSALGEFSLSVSGTCESEEVSFAVDWDGWFDVTDLLSAVWEDTTVAAVSFADGYCTVEVDAPSTPGVHTLTVTLGDRTIVSETINLSQIATAGQSSHVQTGTASLAAAFEYLEIPKDECGNEMEDARVHVVVEEGGLFVEAENLTSETGFSYTPSFDTEGIYTFTSSIDGVVLSSSKTEVAKTVVVVEGETVGVSGVHNSLSGLPTKGATEYTASLSLCGANSRPLSVDVAPQVVWVDADGNEQAAATTFDAASRSYTVSGVSGAPGSYTVAVSVGESVVLSVPADLALHIPIWAYGVGALVLLACAVGINYALSSKTGTAETEGSQQEMLEQGVTTLPEVPVDAVPVAPETDAQPSLDTCVHTLSVDSLEIQGVDAL</sequence>